<dbReference type="AlphaFoldDB" id="A0A918JM80"/>
<keyword evidence="2" id="KW-1003">Cell membrane</keyword>
<gene>
    <name evidence="7" type="ORF">GCM10011450_17910</name>
</gene>
<evidence type="ECO:0000256" key="2">
    <source>
        <dbReference type="ARBA" id="ARBA00022475"/>
    </source>
</evidence>
<dbReference type="Proteomes" id="UP000608345">
    <property type="component" value="Unassembled WGS sequence"/>
</dbReference>
<dbReference type="RefSeq" id="WP_189385151.1">
    <property type="nucleotide sequence ID" value="NZ_BAABFY010000004.1"/>
</dbReference>
<feature type="transmembrane region" description="Helical" evidence="6">
    <location>
        <begin position="178"/>
        <end position="197"/>
    </location>
</feature>
<feature type="transmembrane region" description="Helical" evidence="6">
    <location>
        <begin position="145"/>
        <end position="166"/>
    </location>
</feature>
<protein>
    <submittedName>
        <fullName evidence="7">Amino acid transporter</fullName>
    </submittedName>
</protein>
<keyword evidence="4 6" id="KW-1133">Transmembrane helix</keyword>
<keyword evidence="3 6" id="KW-0812">Transmembrane</keyword>
<proteinExistence type="predicted"/>
<dbReference type="PANTHER" id="PTHR30086:SF20">
    <property type="entry name" value="ARGININE EXPORTER PROTEIN ARGO-RELATED"/>
    <property type="match status" value="1"/>
</dbReference>
<feature type="transmembrane region" description="Helical" evidence="6">
    <location>
        <begin position="73"/>
        <end position="91"/>
    </location>
</feature>
<evidence type="ECO:0000313" key="8">
    <source>
        <dbReference type="Proteomes" id="UP000608345"/>
    </source>
</evidence>
<keyword evidence="8" id="KW-1185">Reference proteome</keyword>
<dbReference type="Pfam" id="PF01810">
    <property type="entry name" value="LysE"/>
    <property type="match status" value="1"/>
</dbReference>
<reference evidence="7" key="2">
    <citation type="submission" date="2020-09" db="EMBL/GenBank/DDBJ databases">
        <authorList>
            <person name="Sun Q."/>
            <person name="Kim S."/>
        </authorList>
    </citation>
    <scope>NUCLEOTIDE SEQUENCE</scope>
    <source>
        <strain evidence="7">KCTC 23732</strain>
    </source>
</reference>
<feature type="transmembrane region" description="Helical" evidence="6">
    <location>
        <begin position="35"/>
        <end position="61"/>
    </location>
</feature>
<organism evidence="7 8">
    <name type="scientific">Advenella faeciporci</name>
    <dbReference type="NCBI Taxonomy" id="797535"/>
    <lineage>
        <taxon>Bacteria</taxon>
        <taxon>Pseudomonadati</taxon>
        <taxon>Pseudomonadota</taxon>
        <taxon>Betaproteobacteria</taxon>
        <taxon>Burkholderiales</taxon>
        <taxon>Alcaligenaceae</taxon>
    </lineage>
</organism>
<feature type="transmembrane region" description="Helical" evidence="6">
    <location>
        <begin position="111"/>
        <end position="133"/>
    </location>
</feature>
<dbReference type="PANTHER" id="PTHR30086">
    <property type="entry name" value="ARGININE EXPORTER PROTEIN ARGO"/>
    <property type="match status" value="1"/>
</dbReference>
<comment type="subcellular location">
    <subcellularLocation>
        <location evidence="1">Cell membrane</location>
        <topology evidence="1">Multi-pass membrane protein</topology>
    </subcellularLocation>
</comment>
<keyword evidence="5 6" id="KW-0472">Membrane</keyword>
<evidence type="ECO:0000256" key="5">
    <source>
        <dbReference type="ARBA" id="ARBA00023136"/>
    </source>
</evidence>
<dbReference type="InterPro" id="IPR001123">
    <property type="entry name" value="LeuE-type"/>
</dbReference>
<sequence>MTALLAGFLLSFSLIMAIGSQNAFILRQGLKAEHVFWVCLICAISDATLIGIGVAGFSMFLSESGFWLATIRYAGAAFLFFYGLMNFISAIKGQSSLNASQVNTPSSLKKTLLICLAFTWLNPHVYLDTLLLIGSVSTRYPGQGLSFFIGASLASLLFFFSLGYGARLLQPLFKRARAWQILDIGTGVIMWSIALSLI</sequence>
<evidence type="ECO:0000256" key="6">
    <source>
        <dbReference type="SAM" id="Phobius"/>
    </source>
</evidence>
<name>A0A918JM80_9BURK</name>
<evidence type="ECO:0000256" key="1">
    <source>
        <dbReference type="ARBA" id="ARBA00004651"/>
    </source>
</evidence>
<reference evidence="7" key="1">
    <citation type="journal article" date="2014" name="Int. J. Syst. Evol. Microbiol.">
        <title>Complete genome sequence of Corynebacterium casei LMG S-19264T (=DSM 44701T), isolated from a smear-ripened cheese.</title>
        <authorList>
            <consortium name="US DOE Joint Genome Institute (JGI-PGF)"/>
            <person name="Walter F."/>
            <person name="Albersmeier A."/>
            <person name="Kalinowski J."/>
            <person name="Ruckert C."/>
        </authorList>
    </citation>
    <scope>NUCLEOTIDE SEQUENCE</scope>
    <source>
        <strain evidence="7">KCTC 23732</strain>
    </source>
</reference>
<dbReference type="GO" id="GO:0005886">
    <property type="term" value="C:plasma membrane"/>
    <property type="evidence" value="ECO:0007669"/>
    <property type="project" value="UniProtKB-SubCell"/>
</dbReference>
<dbReference type="EMBL" id="BMYS01000012">
    <property type="protein sequence ID" value="GGW88341.1"/>
    <property type="molecule type" value="Genomic_DNA"/>
</dbReference>
<evidence type="ECO:0000313" key="7">
    <source>
        <dbReference type="EMBL" id="GGW88341.1"/>
    </source>
</evidence>
<accession>A0A918JM80</accession>
<evidence type="ECO:0000256" key="4">
    <source>
        <dbReference type="ARBA" id="ARBA00022989"/>
    </source>
</evidence>
<evidence type="ECO:0000256" key="3">
    <source>
        <dbReference type="ARBA" id="ARBA00022692"/>
    </source>
</evidence>
<dbReference type="GO" id="GO:0015171">
    <property type="term" value="F:amino acid transmembrane transporter activity"/>
    <property type="evidence" value="ECO:0007669"/>
    <property type="project" value="TreeGrafter"/>
</dbReference>
<comment type="caution">
    <text evidence="7">The sequence shown here is derived from an EMBL/GenBank/DDBJ whole genome shotgun (WGS) entry which is preliminary data.</text>
</comment>